<evidence type="ECO:0000313" key="1">
    <source>
        <dbReference type="EMBL" id="CAG9324292.1"/>
    </source>
</evidence>
<evidence type="ECO:0008006" key="3">
    <source>
        <dbReference type="Google" id="ProtNLM"/>
    </source>
</evidence>
<name>A0AAU9JBI9_9CILI</name>
<evidence type="ECO:0000313" key="2">
    <source>
        <dbReference type="Proteomes" id="UP001162131"/>
    </source>
</evidence>
<comment type="caution">
    <text evidence="1">The sequence shown here is derived from an EMBL/GenBank/DDBJ whole genome shotgun (WGS) entry which is preliminary data.</text>
</comment>
<reference evidence="1" key="1">
    <citation type="submission" date="2021-09" db="EMBL/GenBank/DDBJ databases">
        <authorList>
            <consortium name="AG Swart"/>
            <person name="Singh M."/>
            <person name="Singh A."/>
            <person name="Seah K."/>
            <person name="Emmerich C."/>
        </authorList>
    </citation>
    <scope>NUCLEOTIDE SEQUENCE</scope>
    <source>
        <strain evidence="1">ATCC30299</strain>
    </source>
</reference>
<dbReference type="AlphaFoldDB" id="A0AAU9JBI9"/>
<protein>
    <recommendedName>
        <fullName evidence="3">Maturase K</fullName>
    </recommendedName>
</protein>
<accession>A0AAU9JBI9</accession>
<organism evidence="1 2">
    <name type="scientific">Blepharisma stoltei</name>
    <dbReference type="NCBI Taxonomy" id="1481888"/>
    <lineage>
        <taxon>Eukaryota</taxon>
        <taxon>Sar</taxon>
        <taxon>Alveolata</taxon>
        <taxon>Ciliophora</taxon>
        <taxon>Postciliodesmatophora</taxon>
        <taxon>Heterotrichea</taxon>
        <taxon>Heterotrichida</taxon>
        <taxon>Blepharismidae</taxon>
        <taxon>Blepharisma</taxon>
    </lineage>
</organism>
<proteinExistence type="predicted"/>
<keyword evidence="2" id="KW-1185">Reference proteome</keyword>
<dbReference type="Proteomes" id="UP001162131">
    <property type="component" value="Unassembled WGS sequence"/>
</dbReference>
<gene>
    <name evidence="1" type="ORF">BSTOLATCC_MIC36662</name>
</gene>
<dbReference type="EMBL" id="CAJZBQ010000036">
    <property type="protein sequence ID" value="CAG9324292.1"/>
    <property type="molecule type" value="Genomic_DNA"/>
</dbReference>
<sequence length="74" mass="8773">MQNFLLAYKIFLKFYNKQICSKNLCFRNTIIIIEIIPKFFSKGTISLLLSNFFESSYFSNFPHISQKTIDLFFG</sequence>